<proteinExistence type="predicted"/>
<reference evidence="1" key="1">
    <citation type="submission" date="2021-02" db="EMBL/GenBank/DDBJ databases">
        <authorList>
            <consortium name="DOE Joint Genome Institute"/>
            <person name="Ahrendt S."/>
            <person name="Looney B.P."/>
            <person name="Miyauchi S."/>
            <person name="Morin E."/>
            <person name="Drula E."/>
            <person name="Courty P.E."/>
            <person name="Chicoki N."/>
            <person name="Fauchery L."/>
            <person name="Kohler A."/>
            <person name="Kuo A."/>
            <person name="Labutti K."/>
            <person name="Pangilinan J."/>
            <person name="Lipzen A."/>
            <person name="Riley R."/>
            <person name="Andreopoulos W."/>
            <person name="He G."/>
            <person name="Johnson J."/>
            <person name="Barry K.W."/>
            <person name="Grigoriev I.V."/>
            <person name="Nagy L."/>
            <person name="Hibbett D."/>
            <person name="Henrissat B."/>
            <person name="Matheny P.B."/>
            <person name="Labbe J."/>
            <person name="Martin F."/>
        </authorList>
    </citation>
    <scope>NUCLEOTIDE SEQUENCE</scope>
    <source>
        <strain evidence="1">EC-137</strain>
    </source>
</reference>
<reference evidence="1" key="2">
    <citation type="journal article" date="2022" name="New Phytol.">
        <title>Evolutionary transition to the ectomycorrhizal habit in the genomes of a hyperdiverse lineage of mushroom-forming fungi.</title>
        <authorList>
            <person name="Looney B."/>
            <person name="Miyauchi S."/>
            <person name="Morin E."/>
            <person name="Drula E."/>
            <person name="Courty P.E."/>
            <person name="Kohler A."/>
            <person name="Kuo A."/>
            <person name="LaButti K."/>
            <person name="Pangilinan J."/>
            <person name="Lipzen A."/>
            <person name="Riley R."/>
            <person name="Andreopoulos W."/>
            <person name="He G."/>
            <person name="Johnson J."/>
            <person name="Nolan M."/>
            <person name="Tritt A."/>
            <person name="Barry K.W."/>
            <person name="Grigoriev I.V."/>
            <person name="Nagy L.G."/>
            <person name="Hibbett D."/>
            <person name="Henrissat B."/>
            <person name="Matheny P.B."/>
            <person name="Labbe J."/>
            <person name="Martin F.M."/>
        </authorList>
    </citation>
    <scope>NUCLEOTIDE SEQUENCE</scope>
    <source>
        <strain evidence="1">EC-137</strain>
    </source>
</reference>
<dbReference type="Proteomes" id="UP000814128">
    <property type="component" value="Unassembled WGS sequence"/>
</dbReference>
<comment type="caution">
    <text evidence="1">The sequence shown here is derived from an EMBL/GenBank/DDBJ whole genome shotgun (WGS) entry which is preliminary data.</text>
</comment>
<protein>
    <submittedName>
        <fullName evidence="1">Protein-tyrosine phosphatase-like protein</fullName>
    </submittedName>
</protein>
<keyword evidence="2" id="KW-1185">Reference proteome</keyword>
<accession>A0ACB8QDN0</accession>
<name>A0ACB8QDN0_9AGAM</name>
<evidence type="ECO:0000313" key="2">
    <source>
        <dbReference type="Proteomes" id="UP000814128"/>
    </source>
</evidence>
<dbReference type="EMBL" id="MU273660">
    <property type="protein sequence ID" value="KAI0029718.1"/>
    <property type="molecule type" value="Genomic_DNA"/>
</dbReference>
<evidence type="ECO:0000313" key="1">
    <source>
        <dbReference type="EMBL" id="KAI0029718.1"/>
    </source>
</evidence>
<gene>
    <name evidence="1" type="ORF">K488DRAFT_80022</name>
</gene>
<organism evidence="1 2">
    <name type="scientific">Vararia minispora EC-137</name>
    <dbReference type="NCBI Taxonomy" id="1314806"/>
    <lineage>
        <taxon>Eukaryota</taxon>
        <taxon>Fungi</taxon>
        <taxon>Dikarya</taxon>
        <taxon>Basidiomycota</taxon>
        <taxon>Agaricomycotina</taxon>
        <taxon>Agaricomycetes</taxon>
        <taxon>Russulales</taxon>
        <taxon>Lachnocladiaceae</taxon>
        <taxon>Vararia</taxon>
    </lineage>
</organism>
<sequence>MLAVQQPPSFQPWPQPLQQPDHALENRTVQQPSRPPPIAPTPPSPPALGNLFLSSCPGKKVRLEGPVKGRGGICRDVEADFARIAALGVCCVVCCLDDEELALLGVPWPSYAAAAREARLDVLRLPMPEGLAPGAPQTFDELLSALLERYTLRGVHVLVHCRGGVGRAGLVGCCWALRLGLCGWIPAGVYASRREGEVRAETLGLVERAIGVMRRRRSLKAIETYEQVRFLVEYVEFLRSKEGEA</sequence>